<proteinExistence type="predicted"/>
<protein>
    <submittedName>
        <fullName evidence="1">Uncharacterized protein</fullName>
    </submittedName>
</protein>
<gene>
    <name evidence="1" type="ORF">GCM10023186_29040</name>
</gene>
<dbReference type="Proteomes" id="UP001500454">
    <property type="component" value="Unassembled WGS sequence"/>
</dbReference>
<sequence>MIMWYLRAAGLRYIPVYHLTAMAMHDEYLLEIGFEPLPYASQWQTTMYVHRHTARDGARLYLSVPRTASAAAGNLSDASEELQLAATVRAFFQKHGGRMAAPHPAALDLVAVA</sequence>
<dbReference type="EMBL" id="BAABHA010000010">
    <property type="protein sequence ID" value="GAA4385560.1"/>
    <property type="molecule type" value="Genomic_DNA"/>
</dbReference>
<evidence type="ECO:0000313" key="1">
    <source>
        <dbReference type="EMBL" id="GAA4385560.1"/>
    </source>
</evidence>
<keyword evidence="2" id="KW-1185">Reference proteome</keyword>
<reference evidence="2" key="1">
    <citation type="journal article" date="2019" name="Int. J. Syst. Evol. Microbiol.">
        <title>The Global Catalogue of Microorganisms (GCM) 10K type strain sequencing project: providing services to taxonomists for standard genome sequencing and annotation.</title>
        <authorList>
            <consortium name="The Broad Institute Genomics Platform"/>
            <consortium name="The Broad Institute Genome Sequencing Center for Infectious Disease"/>
            <person name="Wu L."/>
            <person name="Ma J."/>
        </authorList>
    </citation>
    <scope>NUCLEOTIDE SEQUENCE [LARGE SCALE GENOMIC DNA]</scope>
    <source>
        <strain evidence="2">JCM 17924</strain>
    </source>
</reference>
<organism evidence="1 2">
    <name type="scientific">Hymenobacter koreensis</name>
    <dbReference type="NCBI Taxonomy" id="1084523"/>
    <lineage>
        <taxon>Bacteria</taxon>
        <taxon>Pseudomonadati</taxon>
        <taxon>Bacteroidota</taxon>
        <taxon>Cytophagia</taxon>
        <taxon>Cytophagales</taxon>
        <taxon>Hymenobacteraceae</taxon>
        <taxon>Hymenobacter</taxon>
    </lineage>
</organism>
<comment type="caution">
    <text evidence="1">The sequence shown here is derived from an EMBL/GenBank/DDBJ whole genome shotgun (WGS) entry which is preliminary data.</text>
</comment>
<evidence type="ECO:0000313" key="2">
    <source>
        <dbReference type="Proteomes" id="UP001500454"/>
    </source>
</evidence>
<accession>A0ABP8J5N3</accession>
<name>A0ABP8J5N3_9BACT</name>